<dbReference type="STRING" id="623281.SAMN05421747_107146"/>
<gene>
    <name evidence="2" type="ORF">SAMN05421747_107146</name>
</gene>
<dbReference type="NCBIfam" id="TIGR02474">
    <property type="entry name" value="pec_lyase"/>
    <property type="match status" value="1"/>
</dbReference>
<dbReference type="GO" id="GO:0016829">
    <property type="term" value="F:lyase activity"/>
    <property type="evidence" value="ECO:0007669"/>
    <property type="project" value="UniProtKB-KW"/>
</dbReference>
<keyword evidence="1" id="KW-0732">Signal</keyword>
<proteinExistence type="predicted"/>
<evidence type="ECO:0000313" key="2">
    <source>
        <dbReference type="EMBL" id="SFC28063.1"/>
    </source>
</evidence>
<feature type="signal peptide" evidence="1">
    <location>
        <begin position="1"/>
        <end position="28"/>
    </location>
</feature>
<dbReference type="OrthoDB" id="9804686at2"/>
<dbReference type="Pfam" id="PF09492">
    <property type="entry name" value="Pec_lyase"/>
    <property type="match status" value="1"/>
</dbReference>
<keyword evidence="2" id="KW-0456">Lyase</keyword>
<sequence length="353" mass="39818">MATTNNVLTRHLWHIITVLAAAIGTAAAQPPATDSIAERMLVLQRSYGGWSKTFNGKAADYRKPFDDAALRLAGEQKDARDATIDNGATSKEITYLLDAYQKTGNARYADAARRGVDYLLEAQYPGGGWPQYYPDARLYRSQITYNDDAIINVLNLLKAIADGIHGDVFDTDYRKKAQHAVDRGVQNILATQVVIKKRKTIWAAQYDKDTLKPATARAYELPSLATSESANILMFLMALEQPSEAVKQAVHSGVRWFTEHDIEGYTTKIVEAPEQPTKKDRVLVEAPGEVIWARFYDLKKQRPLFAGRDGRPRKRLDQVENERRVGYSWYGGWGDKVLNRYRKWTKVHGPETP</sequence>
<organism evidence="2 3">
    <name type="scientific">Parapedobacter composti</name>
    <dbReference type="NCBI Taxonomy" id="623281"/>
    <lineage>
        <taxon>Bacteria</taxon>
        <taxon>Pseudomonadati</taxon>
        <taxon>Bacteroidota</taxon>
        <taxon>Sphingobacteriia</taxon>
        <taxon>Sphingobacteriales</taxon>
        <taxon>Sphingobacteriaceae</taxon>
        <taxon>Parapedobacter</taxon>
    </lineage>
</organism>
<reference evidence="2 3" key="1">
    <citation type="submission" date="2016-10" db="EMBL/GenBank/DDBJ databases">
        <authorList>
            <person name="de Groot N.N."/>
        </authorList>
    </citation>
    <scope>NUCLEOTIDE SEQUENCE [LARGE SCALE GENOMIC DNA]</scope>
    <source>
        <strain evidence="2 3">DSM 22900</strain>
    </source>
</reference>
<dbReference type="InterPro" id="IPR012669">
    <property type="entry name" value="Pectate_lyase"/>
</dbReference>
<dbReference type="SUPFAM" id="SSF81853">
    <property type="entry name" value="Family 10 polysaccharide lyase"/>
    <property type="match status" value="1"/>
</dbReference>
<evidence type="ECO:0000256" key="1">
    <source>
        <dbReference type="SAM" id="SignalP"/>
    </source>
</evidence>
<feature type="chain" id="PRO_5011577606" evidence="1">
    <location>
        <begin position="29"/>
        <end position="353"/>
    </location>
</feature>
<dbReference type="EMBL" id="FOLL01000007">
    <property type="protein sequence ID" value="SFC28063.1"/>
    <property type="molecule type" value="Genomic_DNA"/>
</dbReference>
<name>A0A1I1I315_9SPHI</name>
<keyword evidence="3" id="KW-1185">Reference proteome</keyword>
<dbReference type="AlphaFoldDB" id="A0A1I1I315"/>
<dbReference type="Gene3D" id="1.50.10.20">
    <property type="match status" value="1"/>
</dbReference>
<dbReference type="RefSeq" id="WP_090973397.1">
    <property type="nucleotide sequence ID" value="NZ_FOLL01000007.1"/>
</dbReference>
<dbReference type="Proteomes" id="UP000199577">
    <property type="component" value="Unassembled WGS sequence"/>
</dbReference>
<accession>A0A1I1I315</accession>
<protein>
    <submittedName>
        <fullName evidence="2">Pectate lyase, PelA/Pel-15E family</fullName>
    </submittedName>
</protein>
<evidence type="ECO:0000313" key="3">
    <source>
        <dbReference type="Proteomes" id="UP000199577"/>
    </source>
</evidence>